<organism evidence="2 4">
    <name type="scientific">Archangium gephyra</name>
    <dbReference type="NCBI Taxonomy" id="48"/>
    <lineage>
        <taxon>Bacteria</taxon>
        <taxon>Pseudomonadati</taxon>
        <taxon>Myxococcota</taxon>
        <taxon>Myxococcia</taxon>
        <taxon>Myxococcales</taxon>
        <taxon>Cystobacterineae</taxon>
        <taxon>Archangiaceae</taxon>
        <taxon>Archangium</taxon>
    </lineage>
</organism>
<evidence type="ECO:0000313" key="2">
    <source>
        <dbReference type="EMBL" id="AKI99991.1"/>
    </source>
</evidence>
<proteinExistence type="predicted"/>
<reference evidence="2 4" key="1">
    <citation type="submission" date="2015-05" db="EMBL/GenBank/DDBJ databases">
        <title>Genome assembly of Archangium gephyra DSM 2261.</title>
        <authorList>
            <person name="Sharma G."/>
            <person name="Subramanian S."/>
        </authorList>
    </citation>
    <scope>NUCLEOTIDE SEQUENCE [LARGE SCALE GENOMIC DNA]</scope>
    <source>
        <strain evidence="2 4">DSM 2261</strain>
    </source>
</reference>
<name>A0AAC8Q350_9BACT</name>
<dbReference type="Pfam" id="PF20251">
    <property type="entry name" value="Big_14"/>
    <property type="match status" value="1"/>
</dbReference>
<keyword evidence="5" id="KW-1185">Reference proteome</keyword>
<evidence type="ECO:0000313" key="4">
    <source>
        <dbReference type="Proteomes" id="UP000035579"/>
    </source>
</evidence>
<dbReference type="Proteomes" id="UP000256345">
    <property type="component" value="Unassembled WGS sequence"/>
</dbReference>
<sequence>MGVNNMFQRNVILGGAVLWLTACGVPLVGEAILKTDQETYAPGSSVKLLLRNDSLQVLGYNLCMSSLQRDEGGTWTVVPPPGRRICNAAQYNIWPGVMSDESLHALPGTLPEGTYRYVTNVDWDGERQDVASNTFRVAPAEAP</sequence>
<dbReference type="InterPro" id="IPR046878">
    <property type="entry name" value="Big_14"/>
</dbReference>
<evidence type="ECO:0000259" key="1">
    <source>
        <dbReference type="Pfam" id="PF20251"/>
    </source>
</evidence>
<evidence type="ECO:0000313" key="3">
    <source>
        <dbReference type="EMBL" id="REG33300.1"/>
    </source>
</evidence>
<dbReference type="EMBL" id="CP011509">
    <property type="protein sequence ID" value="AKI99991.1"/>
    <property type="molecule type" value="Genomic_DNA"/>
</dbReference>
<reference evidence="3 5" key="2">
    <citation type="submission" date="2018-08" db="EMBL/GenBank/DDBJ databases">
        <title>Genomic Encyclopedia of Archaeal and Bacterial Type Strains, Phase II (KMG-II): from individual species to whole genera.</title>
        <authorList>
            <person name="Goeker M."/>
        </authorList>
    </citation>
    <scope>NUCLEOTIDE SEQUENCE [LARGE SCALE GENOMIC DNA]</scope>
    <source>
        <strain evidence="3 5">DSM 2261</strain>
    </source>
</reference>
<dbReference type="EMBL" id="QUMU01000004">
    <property type="protein sequence ID" value="REG33300.1"/>
    <property type="molecule type" value="Genomic_DNA"/>
</dbReference>
<feature type="domain" description="Bacterial Ig-like" evidence="1">
    <location>
        <begin position="32"/>
        <end position="129"/>
    </location>
</feature>
<accession>A0AAC8Q350</accession>
<gene>
    <name evidence="2" type="ORF">AA314_01618</name>
    <name evidence="3" type="ORF">ATI61_104591</name>
</gene>
<dbReference type="Proteomes" id="UP000035579">
    <property type="component" value="Chromosome"/>
</dbReference>
<protein>
    <recommendedName>
        <fullName evidence="1">Bacterial Ig-like domain-containing protein</fullName>
    </recommendedName>
</protein>
<dbReference type="KEGG" id="age:AA314_01618"/>
<evidence type="ECO:0000313" key="5">
    <source>
        <dbReference type="Proteomes" id="UP000256345"/>
    </source>
</evidence>
<dbReference type="AlphaFoldDB" id="A0AAC8Q350"/>